<keyword evidence="4" id="KW-0804">Transcription</keyword>
<dbReference type="RefSeq" id="WP_345513509.1">
    <property type="nucleotide sequence ID" value="NZ_BAABGO010000020.1"/>
</dbReference>
<gene>
    <name evidence="7" type="ORF">Phou_074500</name>
</gene>
<dbReference type="SUPFAM" id="SSF52540">
    <property type="entry name" value="P-loop containing nucleoside triphosphate hydrolases"/>
    <property type="match status" value="1"/>
</dbReference>
<feature type="domain" description="OmpR/PhoB-type" evidence="6">
    <location>
        <begin position="6"/>
        <end position="104"/>
    </location>
</feature>
<dbReference type="Gene3D" id="1.25.40.10">
    <property type="entry name" value="Tetratricopeptide repeat domain"/>
    <property type="match status" value="1"/>
</dbReference>
<dbReference type="GO" id="GO:0006355">
    <property type="term" value="P:regulation of DNA-templated transcription"/>
    <property type="evidence" value="ECO:0007669"/>
    <property type="project" value="InterPro"/>
</dbReference>
<evidence type="ECO:0000313" key="7">
    <source>
        <dbReference type="EMBL" id="GFJ83270.1"/>
    </source>
</evidence>
<evidence type="ECO:0000256" key="1">
    <source>
        <dbReference type="ARBA" id="ARBA00005820"/>
    </source>
</evidence>
<dbReference type="CDD" id="cd15831">
    <property type="entry name" value="BTAD"/>
    <property type="match status" value="1"/>
</dbReference>
<proteinExistence type="inferred from homology"/>
<dbReference type="Gene3D" id="1.10.10.10">
    <property type="entry name" value="Winged helix-like DNA-binding domain superfamily/Winged helix DNA-binding domain"/>
    <property type="match status" value="1"/>
</dbReference>
<keyword evidence="2" id="KW-0805">Transcription regulation</keyword>
<dbReference type="InterPro" id="IPR005158">
    <property type="entry name" value="BTAD"/>
</dbReference>
<evidence type="ECO:0000256" key="4">
    <source>
        <dbReference type="ARBA" id="ARBA00023163"/>
    </source>
</evidence>
<dbReference type="Pfam" id="PF03704">
    <property type="entry name" value="BTAD"/>
    <property type="match status" value="1"/>
</dbReference>
<dbReference type="Proteomes" id="UP000482800">
    <property type="component" value="Unassembled WGS sequence"/>
</dbReference>
<dbReference type="AlphaFoldDB" id="A0A6V8KIM4"/>
<accession>A0A6V8KIM4</accession>
<dbReference type="Gene3D" id="3.40.50.300">
    <property type="entry name" value="P-loop containing nucleotide triphosphate hydrolases"/>
    <property type="match status" value="1"/>
</dbReference>
<dbReference type="PANTHER" id="PTHR35807:SF1">
    <property type="entry name" value="TRANSCRIPTIONAL REGULATOR REDD"/>
    <property type="match status" value="1"/>
</dbReference>
<evidence type="ECO:0000256" key="5">
    <source>
        <dbReference type="PROSITE-ProRule" id="PRU01091"/>
    </source>
</evidence>
<feature type="DNA-binding region" description="OmpR/PhoB-type" evidence="5">
    <location>
        <begin position="6"/>
        <end position="104"/>
    </location>
</feature>
<evidence type="ECO:0000256" key="2">
    <source>
        <dbReference type="ARBA" id="ARBA00023015"/>
    </source>
</evidence>
<dbReference type="SMART" id="SM01043">
    <property type="entry name" value="BTAD"/>
    <property type="match status" value="1"/>
</dbReference>
<dbReference type="PRINTS" id="PR00364">
    <property type="entry name" value="DISEASERSIST"/>
</dbReference>
<dbReference type="InterPro" id="IPR011990">
    <property type="entry name" value="TPR-like_helical_dom_sf"/>
</dbReference>
<dbReference type="SUPFAM" id="SSF48452">
    <property type="entry name" value="TPR-like"/>
    <property type="match status" value="1"/>
</dbReference>
<organism evidence="7 8">
    <name type="scientific">Phytohabitans houttuyneae</name>
    <dbReference type="NCBI Taxonomy" id="1076126"/>
    <lineage>
        <taxon>Bacteria</taxon>
        <taxon>Bacillati</taxon>
        <taxon>Actinomycetota</taxon>
        <taxon>Actinomycetes</taxon>
        <taxon>Micromonosporales</taxon>
        <taxon>Micromonosporaceae</taxon>
    </lineage>
</organism>
<dbReference type="PROSITE" id="PS51755">
    <property type="entry name" value="OMPR_PHOB"/>
    <property type="match status" value="1"/>
</dbReference>
<keyword evidence="8" id="KW-1185">Reference proteome</keyword>
<dbReference type="InterPro" id="IPR051677">
    <property type="entry name" value="AfsR-DnrI-RedD_regulator"/>
</dbReference>
<keyword evidence="3 5" id="KW-0238">DNA-binding</keyword>
<reference evidence="7 8" key="2">
    <citation type="submission" date="2020-03" db="EMBL/GenBank/DDBJ databases">
        <authorList>
            <person name="Ichikawa N."/>
            <person name="Kimura A."/>
            <person name="Kitahashi Y."/>
            <person name="Uohara A."/>
        </authorList>
    </citation>
    <scope>NUCLEOTIDE SEQUENCE [LARGE SCALE GENOMIC DNA]</scope>
    <source>
        <strain evidence="7 8">NBRC 108639</strain>
    </source>
</reference>
<dbReference type="PANTHER" id="PTHR35807">
    <property type="entry name" value="TRANSCRIPTIONAL REGULATOR REDD-RELATED"/>
    <property type="match status" value="1"/>
</dbReference>
<protein>
    <recommendedName>
        <fullName evidence="6">OmpR/PhoB-type domain-containing protein</fullName>
    </recommendedName>
</protein>
<evidence type="ECO:0000313" key="8">
    <source>
        <dbReference type="Proteomes" id="UP000482800"/>
    </source>
</evidence>
<reference evidence="7 8" key="1">
    <citation type="submission" date="2020-03" db="EMBL/GenBank/DDBJ databases">
        <title>Whole genome shotgun sequence of Phytohabitans houttuyneae NBRC 108639.</title>
        <authorList>
            <person name="Komaki H."/>
            <person name="Tamura T."/>
        </authorList>
    </citation>
    <scope>NUCLEOTIDE SEQUENCE [LARGE SCALE GENOMIC DNA]</scope>
    <source>
        <strain evidence="7 8">NBRC 108639</strain>
    </source>
</reference>
<dbReference type="InterPro" id="IPR027417">
    <property type="entry name" value="P-loop_NTPase"/>
</dbReference>
<name>A0A6V8KIM4_9ACTN</name>
<evidence type="ECO:0000259" key="6">
    <source>
        <dbReference type="PROSITE" id="PS51755"/>
    </source>
</evidence>
<comment type="caution">
    <text evidence="7">The sequence shown here is derived from an EMBL/GenBank/DDBJ whole genome shotgun (WGS) entry which is preliminary data.</text>
</comment>
<dbReference type="InterPro" id="IPR016032">
    <property type="entry name" value="Sig_transdc_resp-reg_C-effctor"/>
</dbReference>
<evidence type="ECO:0000256" key="3">
    <source>
        <dbReference type="ARBA" id="ARBA00023125"/>
    </source>
</evidence>
<dbReference type="Pfam" id="PF00486">
    <property type="entry name" value="Trans_reg_C"/>
    <property type="match status" value="1"/>
</dbReference>
<comment type="similarity">
    <text evidence="1">Belongs to the AfsR/DnrI/RedD regulatory family.</text>
</comment>
<dbReference type="SUPFAM" id="SSF46894">
    <property type="entry name" value="C-terminal effector domain of the bipartite response regulators"/>
    <property type="match status" value="1"/>
</dbReference>
<dbReference type="InterPro" id="IPR001867">
    <property type="entry name" value="OmpR/PhoB-type_DNA-bd"/>
</dbReference>
<sequence length="684" mass="71900">MRAAGLRGPADGSVALHVGVLGPLDVRVGGRPVHVATGRLRALLAVLAMSAGRAVPPDRLAGAVWGDEQPDHARRSVQLYVTRLRRALGAGAIRTRTDGYLLVADQVDAVRFLRLLDTAAAAADSGTERARLVAALELWRGTPFDGIRAAWLDRVEGPRLLDRYLAAVERRIDLDLAAGAEGEVVGQLRELTARHPVRERFWEQLMTALYRAGRRAEALEAYRRLYRLLADELGVTPGAAVRELHRRILAGDPALRGPAGRGGAPVPRQLPAAVRGFSGRAGSLDRLDAVAGRAGDAAAVAVISGGGGVGKTSLAVHWAHRAAGRFPDGQLYVDLRGFGPSGQAVRPADAVRGFLEALGTAPANVPTDLPAQVGLYRSLTSGKRVIVLLDNAADAEQVRPLLPGAAGSVAVVTSRHQLPGLVAEGAYPVTLDVLPAGESRALLAGRLGADQVDAEPDAVARIVAICAGLPLALAIVAARATTPPLHSLDALAAELGEFRTCLDALASADAATDLRAVFSWSYCRLGPAAKRLFRLLGIHPGRDVGALAAASLAGTTAAATRPVLAELCRAHLLTEHAPGRYACHDLLRVYAAELLDSHDAEADRRAARRRLLDHLLATAAAAALLIEPLRDPIAVVRPAPGVTPEPFGKREDALAWLDAERPALLSAVELARDDGLDAHAWQLA</sequence>
<dbReference type="EMBL" id="BLPF01000003">
    <property type="protein sequence ID" value="GFJ83270.1"/>
    <property type="molecule type" value="Genomic_DNA"/>
</dbReference>
<dbReference type="GO" id="GO:0043531">
    <property type="term" value="F:ADP binding"/>
    <property type="evidence" value="ECO:0007669"/>
    <property type="project" value="InterPro"/>
</dbReference>
<dbReference type="InterPro" id="IPR036388">
    <property type="entry name" value="WH-like_DNA-bd_sf"/>
</dbReference>
<dbReference type="GO" id="GO:0003677">
    <property type="term" value="F:DNA binding"/>
    <property type="evidence" value="ECO:0007669"/>
    <property type="project" value="UniProtKB-UniRule"/>
</dbReference>
<dbReference type="SMART" id="SM00862">
    <property type="entry name" value="Trans_reg_C"/>
    <property type="match status" value="1"/>
</dbReference>
<dbReference type="GO" id="GO:0000160">
    <property type="term" value="P:phosphorelay signal transduction system"/>
    <property type="evidence" value="ECO:0007669"/>
    <property type="project" value="InterPro"/>
</dbReference>